<gene>
    <name evidence="2" type="ORF">K1X11_020480</name>
</gene>
<evidence type="ECO:0000313" key="2">
    <source>
        <dbReference type="EMBL" id="WRQ87196.1"/>
    </source>
</evidence>
<keyword evidence="3" id="KW-1185">Reference proteome</keyword>
<name>A0ABZ1C6W5_9BACT</name>
<evidence type="ECO:0000256" key="1">
    <source>
        <dbReference type="SAM" id="MobiDB-lite"/>
    </source>
</evidence>
<proteinExistence type="predicted"/>
<feature type="compositionally biased region" description="Basic and acidic residues" evidence="1">
    <location>
        <begin position="45"/>
        <end position="57"/>
    </location>
</feature>
<feature type="region of interest" description="Disordered" evidence="1">
    <location>
        <begin position="45"/>
        <end position="67"/>
    </location>
</feature>
<protein>
    <submittedName>
        <fullName evidence="2">Uncharacterized protein</fullName>
    </submittedName>
</protein>
<evidence type="ECO:0000313" key="3">
    <source>
        <dbReference type="Proteomes" id="UP000738431"/>
    </source>
</evidence>
<reference evidence="2 3" key="2">
    <citation type="submission" date="2023-12" db="EMBL/GenBank/DDBJ databases">
        <title>Description of an unclassified Opitutus bacterium of Verrucomicrobiota.</title>
        <authorList>
            <person name="Zhang D.-F."/>
        </authorList>
    </citation>
    <scope>NUCLEOTIDE SEQUENCE [LARGE SCALE GENOMIC DNA]</scope>
    <source>
        <strain evidence="2 3">WL0086</strain>
    </source>
</reference>
<dbReference type="RefSeq" id="WP_221029391.1">
    <property type="nucleotide sequence ID" value="NZ_CP139781.1"/>
</dbReference>
<sequence>MHIPKIKTVQAEGEGILITESSPRELGEPELLKGGGEFCERHAGTDEAGLRGDDRPSVRFGGKQSDEENVVTEELVLPDETMELVERKGIVEVRGAVFGPTHRIAAAGGFGVFDPTPTGFVDGNVVLPTALSFGTGEA</sequence>
<accession>A0ABZ1C6W5</accession>
<reference evidence="2 3" key="1">
    <citation type="submission" date="2021-08" db="EMBL/GenBank/DDBJ databases">
        <authorList>
            <person name="Zhang D."/>
            <person name="Zhang A."/>
            <person name="Wang L."/>
        </authorList>
    </citation>
    <scope>NUCLEOTIDE SEQUENCE [LARGE SCALE GENOMIC DNA]</scope>
    <source>
        <strain evidence="2 3">WL0086</strain>
    </source>
</reference>
<organism evidence="2 3">
    <name type="scientific">Actomonas aquatica</name>
    <dbReference type="NCBI Taxonomy" id="2866162"/>
    <lineage>
        <taxon>Bacteria</taxon>
        <taxon>Pseudomonadati</taxon>
        <taxon>Verrucomicrobiota</taxon>
        <taxon>Opitutia</taxon>
        <taxon>Opitutales</taxon>
        <taxon>Opitutaceae</taxon>
        <taxon>Actomonas</taxon>
    </lineage>
</organism>
<dbReference type="Proteomes" id="UP000738431">
    <property type="component" value="Chromosome"/>
</dbReference>
<dbReference type="EMBL" id="CP139781">
    <property type="protein sequence ID" value="WRQ87196.1"/>
    <property type="molecule type" value="Genomic_DNA"/>
</dbReference>